<accession>A0ACB7UFS7</accession>
<sequence>MKMKHWQWWLLVAIMSFFILAGQTVGTILGRFYYDEGGNSKWMATFVQSAGSPLLLLPLLFLPSSTSPTNSVPNSFKSKVAIYILFGIVIACNNLMYSYGLLFLPVSTYSLICATQLAFNAVFSYYINSEKLTAFVLNSVILLTFSAALIGLHSSSESSNHVTGEKYALGFILTLAASALFSLLLSLLQLTFEKYFKTMSFRVVFELQTCTSFIAACASVTGLFASGEWRSLRREMEEFKKGTEAYVMTLVWIAISWQMVSVGMVGLVFMASSLLANMIGTLGLPLVPIFAVIFLNDRMDGVKVMALLIAIWGFLSYMYQQYLDDSKAKKLATTDSMEISVVPSSSL</sequence>
<protein>
    <submittedName>
        <fullName evidence="1">Purine permease plant protein</fullName>
    </submittedName>
</protein>
<evidence type="ECO:0000313" key="2">
    <source>
        <dbReference type="Proteomes" id="UP000827976"/>
    </source>
</evidence>
<dbReference type="EMBL" id="CM037026">
    <property type="protein sequence ID" value="KAH7659184.1"/>
    <property type="molecule type" value="Genomic_DNA"/>
</dbReference>
<dbReference type="Proteomes" id="UP000827976">
    <property type="component" value="Chromosome 16"/>
</dbReference>
<reference evidence="2" key="1">
    <citation type="journal article" date="2022" name="Nat. Commun.">
        <title>Chromosome evolution and the genetic basis of agronomically important traits in greater yam.</title>
        <authorList>
            <person name="Bredeson J.V."/>
            <person name="Lyons J.B."/>
            <person name="Oniyinde I.O."/>
            <person name="Okereke N.R."/>
            <person name="Kolade O."/>
            <person name="Nnabue I."/>
            <person name="Nwadili C.O."/>
            <person name="Hribova E."/>
            <person name="Parker M."/>
            <person name="Nwogha J."/>
            <person name="Shu S."/>
            <person name="Carlson J."/>
            <person name="Kariba R."/>
            <person name="Muthemba S."/>
            <person name="Knop K."/>
            <person name="Barton G.J."/>
            <person name="Sherwood A.V."/>
            <person name="Lopez-Montes A."/>
            <person name="Asiedu R."/>
            <person name="Jamnadass R."/>
            <person name="Muchugi A."/>
            <person name="Goodstein D."/>
            <person name="Egesi C.N."/>
            <person name="Featherston J."/>
            <person name="Asfaw A."/>
            <person name="Simpson G.G."/>
            <person name="Dolezel J."/>
            <person name="Hendre P.S."/>
            <person name="Van Deynze A."/>
            <person name="Kumar P.L."/>
            <person name="Obidiegwu J.E."/>
            <person name="Bhattacharjee R."/>
            <person name="Rokhsar D.S."/>
        </authorList>
    </citation>
    <scope>NUCLEOTIDE SEQUENCE [LARGE SCALE GENOMIC DNA]</scope>
    <source>
        <strain evidence="2">cv. TDa95/00328</strain>
    </source>
</reference>
<name>A0ACB7UFS7_DIOAL</name>
<organism evidence="1 2">
    <name type="scientific">Dioscorea alata</name>
    <name type="common">Purple yam</name>
    <dbReference type="NCBI Taxonomy" id="55571"/>
    <lineage>
        <taxon>Eukaryota</taxon>
        <taxon>Viridiplantae</taxon>
        <taxon>Streptophyta</taxon>
        <taxon>Embryophyta</taxon>
        <taxon>Tracheophyta</taxon>
        <taxon>Spermatophyta</taxon>
        <taxon>Magnoliopsida</taxon>
        <taxon>Liliopsida</taxon>
        <taxon>Dioscoreales</taxon>
        <taxon>Dioscoreaceae</taxon>
        <taxon>Dioscorea</taxon>
    </lineage>
</organism>
<keyword evidence="2" id="KW-1185">Reference proteome</keyword>
<proteinExistence type="predicted"/>
<gene>
    <name evidence="1" type="ORF">IHE45_16G015600</name>
</gene>
<evidence type="ECO:0000313" key="1">
    <source>
        <dbReference type="EMBL" id="KAH7659184.1"/>
    </source>
</evidence>
<comment type="caution">
    <text evidence="1">The sequence shown here is derived from an EMBL/GenBank/DDBJ whole genome shotgun (WGS) entry which is preliminary data.</text>
</comment>